<dbReference type="EMBL" id="PDKB01000007">
    <property type="protein sequence ID" value="RBQ29238.1"/>
    <property type="molecule type" value="Genomic_DNA"/>
</dbReference>
<sequence length="358" mass="41858">MKIAYVLIHDIKTNDGITKKILGQKTEWENSGHKVELYTTMIEKGDSILPSKQYISKSPFKLRFQVQNDMLQDIDNFNPDLVYFRYNTWSRTWSLLTTKYKSVVELNTYDLGEYLLFLKKEKTLKAFLRYIGYKFMRGLFLGKVNGIIGVTKEIAEHKDYTKYNKPATYIPNAIDLKIFSTFKSIKTNLQDRRVGLFFIGSPGFECHGVRHIINLAKNLPEYDFHIVGIDGNNSSNLYWHGYMNMEQYMEVLKSCDICISSLATYEKNITEACPLKAREYLAYGYPMILGYDDTAFIDKSLPNWILKIDTQKPLDFDSIRKFIEKNKNVIISHDEIRFIDTAILEKKRLEFFKIVCNL</sequence>
<dbReference type="SUPFAM" id="SSF53756">
    <property type="entry name" value="UDP-Glycosyltransferase/glycogen phosphorylase"/>
    <property type="match status" value="1"/>
</dbReference>
<name>A0A366MSH4_9BACT</name>
<protein>
    <submittedName>
        <fullName evidence="1">Uncharacterized protein</fullName>
    </submittedName>
</protein>
<organism evidence="1 2">
    <name type="scientific">Aliarcobacter vitoriensis</name>
    <dbReference type="NCBI Taxonomy" id="2011099"/>
    <lineage>
        <taxon>Bacteria</taxon>
        <taxon>Pseudomonadati</taxon>
        <taxon>Campylobacterota</taxon>
        <taxon>Epsilonproteobacteria</taxon>
        <taxon>Campylobacterales</taxon>
        <taxon>Arcobacteraceae</taxon>
        <taxon>Aliarcobacter</taxon>
    </lineage>
</organism>
<evidence type="ECO:0000313" key="1">
    <source>
        <dbReference type="EMBL" id="RBQ29238.1"/>
    </source>
</evidence>
<dbReference type="OrthoDB" id="9802525at2"/>
<proteinExistence type="predicted"/>
<dbReference type="Gene3D" id="3.40.50.2000">
    <property type="entry name" value="Glycogen Phosphorylase B"/>
    <property type="match status" value="1"/>
</dbReference>
<comment type="caution">
    <text evidence="1">The sequence shown here is derived from an EMBL/GenBank/DDBJ whole genome shotgun (WGS) entry which is preliminary data.</text>
</comment>
<evidence type="ECO:0000313" key="2">
    <source>
        <dbReference type="Proteomes" id="UP000252669"/>
    </source>
</evidence>
<dbReference type="Proteomes" id="UP000252669">
    <property type="component" value="Unassembled WGS sequence"/>
</dbReference>
<dbReference type="AlphaFoldDB" id="A0A366MSH4"/>
<gene>
    <name evidence="1" type="ORF">CRU91_05255</name>
</gene>
<keyword evidence="2" id="KW-1185">Reference proteome</keyword>
<reference evidence="1 2" key="1">
    <citation type="submission" date="2017-10" db="EMBL/GenBank/DDBJ databases">
        <title>Genomics of the genus Arcobacter.</title>
        <authorList>
            <person name="Perez-Cataluna A."/>
            <person name="Figueras M.J."/>
        </authorList>
    </citation>
    <scope>NUCLEOTIDE SEQUENCE [LARGE SCALE GENOMIC DNA]</scope>
    <source>
        <strain evidence="1 2">CECT 9230</strain>
    </source>
</reference>
<accession>A0A366MSH4</accession>
<dbReference type="RefSeq" id="WP_113894124.1">
    <property type="nucleotide sequence ID" value="NZ_JANJGA010000008.1"/>
</dbReference>